<evidence type="ECO:0000259" key="9">
    <source>
        <dbReference type="Pfam" id="PF01488"/>
    </source>
</evidence>
<dbReference type="Pfam" id="PF01488">
    <property type="entry name" value="Shikimate_DH"/>
    <property type="match status" value="1"/>
</dbReference>
<comment type="similarity">
    <text evidence="8">Belongs to the shikimate dehydrogenase family.</text>
</comment>
<sequence length="272" mass="29721">MKINGETKLIGFFGSTFRTSKMYAMYNSVFENLRLNYVYVPFVVEDVKKGVEAIKNLGIHAVGVTIPYKVSIVKYLDELDADAKKIGAVNAVINVNGKLIGSNTDGHGGVRALKEKTVIKGKKVILLGAGGAARALAFAVKDESGELTILNRTVDEAEQLAKAVGCKFDGLEKILDLIPTTNILINSTSVGMAPEINQSLVNEKLLHKGLTVMDIVSNPRETKLLREAKKAGCQIVFADRMLLWQGVLKFELYTGTKPPIKIMEKQLQITNL</sequence>
<dbReference type="GO" id="GO:0008652">
    <property type="term" value="P:amino acid biosynthetic process"/>
    <property type="evidence" value="ECO:0007669"/>
    <property type="project" value="UniProtKB-KW"/>
</dbReference>
<evidence type="ECO:0000256" key="6">
    <source>
        <dbReference type="ARBA" id="ARBA00023141"/>
    </source>
</evidence>
<evidence type="ECO:0000313" key="12">
    <source>
        <dbReference type="EMBL" id="PIP63222.1"/>
    </source>
</evidence>
<dbReference type="InterPro" id="IPR022893">
    <property type="entry name" value="Shikimate_DH_fam"/>
</dbReference>
<comment type="function">
    <text evidence="8">Involved in the biosynthesis of the chorismate, which leads to the biosynthesis of aromatic amino acids. Catalyzes the reversible NADPH linked reduction of 3-dehydroshikimate (DHSA) to yield shikimate (SA).</text>
</comment>
<evidence type="ECO:0000256" key="5">
    <source>
        <dbReference type="ARBA" id="ARBA00023002"/>
    </source>
</evidence>
<dbReference type="EMBL" id="PCTC01000078">
    <property type="protein sequence ID" value="PIP63222.1"/>
    <property type="molecule type" value="Genomic_DNA"/>
</dbReference>
<dbReference type="SUPFAM" id="SSF53223">
    <property type="entry name" value="Aminoacid dehydrogenase-like, N-terminal domain"/>
    <property type="match status" value="1"/>
</dbReference>
<feature type="binding site" evidence="8">
    <location>
        <position position="105"/>
    </location>
    <ligand>
        <name>shikimate</name>
        <dbReference type="ChEBI" id="CHEBI:36208"/>
    </ligand>
</feature>
<name>A0A2H0C000_9BACT</name>
<dbReference type="Proteomes" id="UP000229699">
    <property type="component" value="Unassembled WGS sequence"/>
</dbReference>
<dbReference type="Pfam" id="PF08501">
    <property type="entry name" value="Shikimate_dh_N"/>
    <property type="match status" value="1"/>
</dbReference>
<accession>A0A2H0C000</accession>
<comment type="pathway">
    <text evidence="1 8">Metabolic intermediate biosynthesis; chorismate biosynthesis; chorismate from D-erythrose 4-phosphate and phosphoenolpyruvate: step 4/7.</text>
</comment>
<dbReference type="GO" id="GO:0009423">
    <property type="term" value="P:chorismate biosynthetic process"/>
    <property type="evidence" value="ECO:0007669"/>
    <property type="project" value="UniProtKB-UniRule"/>
</dbReference>
<feature type="domain" description="Quinate/shikimate 5-dehydrogenase/glutamyl-tRNA reductase" evidence="9">
    <location>
        <begin position="115"/>
        <end position="222"/>
    </location>
</feature>
<dbReference type="PANTHER" id="PTHR21089">
    <property type="entry name" value="SHIKIMATE DEHYDROGENASE"/>
    <property type="match status" value="1"/>
</dbReference>
<dbReference type="GO" id="GO:0004764">
    <property type="term" value="F:shikimate 3-dehydrogenase (NADP+) activity"/>
    <property type="evidence" value="ECO:0007669"/>
    <property type="project" value="UniProtKB-UniRule"/>
</dbReference>
<evidence type="ECO:0000256" key="7">
    <source>
        <dbReference type="ARBA" id="ARBA00049442"/>
    </source>
</evidence>
<dbReference type="InterPro" id="IPR006151">
    <property type="entry name" value="Shikm_DH/Glu-tRNA_Rdtase"/>
</dbReference>
<comment type="caution">
    <text evidence="12">The sequence shown here is derived from an EMBL/GenBank/DDBJ whole genome shotgun (WGS) entry which is preliminary data.</text>
</comment>
<dbReference type="InterPro" id="IPR036291">
    <property type="entry name" value="NAD(P)-bd_dom_sf"/>
</dbReference>
<dbReference type="GO" id="GO:0009073">
    <property type="term" value="P:aromatic amino acid family biosynthetic process"/>
    <property type="evidence" value="ECO:0007669"/>
    <property type="project" value="UniProtKB-KW"/>
</dbReference>
<dbReference type="AlphaFoldDB" id="A0A2H0C000"/>
<evidence type="ECO:0000256" key="4">
    <source>
        <dbReference type="ARBA" id="ARBA00022857"/>
    </source>
</evidence>
<dbReference type="InterPro" id="IPR046346">
    <property type="entry name" value="Aminoacid_DH-like_N_sf"/>
</dbReference>
<comment type="subunit">
    <text evidence="8">Homodimer.</text>
</comment>
<dbReference type="Gene3D" id="3.40.50.720">
    <property type="entry name" value="NAD(P)-binding Rossmann-like Domain"/>
    <property type="match status" value="1"/>
</dbReference>
<dbReference type="InterPro" id="IPR041121">
    <property type="entry name" value="SDH_C"/>
</dbReference>
<feature type="binding site" evidence="8">
    <location>
        <begin position="128"/>
        <end position="132"/>
    </location>
    <ligand>
        <name>NADP(+)</name>
        <dbReference type="ChEBI" id="CHEBI:58349"/>
    </ligand>
</feature>
<evidence type="ECO:0000259" key="10">
    <source>
        <dbReference type="Pfam" id="PF08501"/>
    </source>
</evidence>
<evidence type="ECO:0000313" key="13">
    <source>
        <dbReference type="Proteomes" id="UP000229699"/>
    </source>
</evidence>
<feature type="binding site" evidence="8">
    <location>
        <position position="90"/>
    </location>
    <ligand>
        <name>shikimate</name>
        <dbReference type="ChEBI" id="CHEBI:36208"/>
    </ligand>
</feature>
<keyword evidence="4 8" id="KW-0521">NADP</keyword>
<dbReference type="InterPro" id="IPR013708">
    <property type="entry name" value="Shikimate_DH-bd_N"/>
</dbReference>
<comment type="catalytic activity">
    <reaction evidence="7 8">
        <text>shikimate + NADP(+) = 3-dehydroshikimate + NADPH + H(+)</text>
        <dbReference type="Rhea" id="RHEA:17737"/>
        <dbReference type="ChEBI" id="CHEBI:15378"/>
        <dbReference type="ChEBI" id="CHEBI:16630"/>
        <dbReference type="ChEBI" id="CHEBI:36208"/>
        <dbReference type="ChEBI" id="CHEBI:57783"/>
        <dbReference type="ChEBI" id="CHEBI:58349"/>
        <dbReference type="EC" id="1.1.1.25"/>
    </reaction>
</comment>
<organism evidence="12 13">
    <name type="scientific">Candidatus Roizmanbacteria bacterium CG22_combo_CG10-13_8_21_14_all_34_12</name>
    <dbReference type="NCBI Taxonomy" id="1974860"/>
    <lineage>
        <taxon>Bacteria</taxon>
        <taxon>Candidatus Roizmaniibacteriota</taxon>
    </lineage>
</organism>
<feature type="domain" description="SDH C-terminal" evidence="11">
    <location>
        <begin position="241"/>
        <end position="268"/>
    </location>
</feature>
<dbReference type="Gene3D" id="3.40.50.10860">
    <property type="entry name" value="Leucine Dehydrogenase, chain A, domain 1"/>
    <property type="match status" value="1"/>
</dbReference>
<reference evidence="12 13" key="1">
    <citation type="submission" date="2017-09" db="EMBL/GenBank/DDBJ databases">
        <title>Depth-based differentiation of microbial function through sediment-hosted aquifers and enrichment of novel symbionts in the deep terrestrial subsurface.</title>
        <authorList>
            <person name="Probst A.J."/>
            <person name="Ladd B."/>
            <person name="Jarett J.K."/>
            <person name="Geller-Mcgrath D.E."/>
            <person name="Sieber C.M."/>
            <person name="Emerson J.B."/>
            <person name="Anantharaman K."/>
            <person name="Thomas B.C."/>
            <person name="Malmstrom R."/>
            <person name="Stieglmeier M."/>
            <person name="Klingl A."/>
            <person name="Woyke T."/>
            <person name="Ryan C.M."/>
            <person name="Banfield J.F."/>
        </authorList>
    </citation>
    <scope>NUCLEOTIDE SEQUENCE [LARGE SCALE GENOMIC DNA]</scope>
    <source>
        <strain evidence="12">CG22_combo_CG10-13_8_21_14_all_34_12</strain>
    </source>
</reference>
<dbReference type="GO" id="GO:0019632">
    <property type="term" value="P:shikimate metabolic process"/>
    <property type="evidence" value="ECO:0007669"/>
    <property type="project" value="InterPro"/>
</dbReference>
<dbReference type="GO" id="GO:0050661">
    <property type="term" value="F:NADP binding"/>
    <property type="evidence" value="ECO:0007669"/>
    <property type="project" value="InterPro"/>
</dbReference>
<dbReference type="Pfam" id="PF18317">
    <property type="entry name" value="SDH_C"/>
    <property type="match status" value="1"/>
</dbReference>
<dbReference type="PANTHER" id="PTHR21089:SF1">
    <property type="entry name" value="BIFUNCTIONAL 3-DEHYDROQUINATE DEHYDRATASE_SHIKIMATE DEHYDROGENASE, CHLOROPLASTIC"/>
    <property type="match status" value="1"/>
</dbReference>
<evidence type="ECO:0000259" key="11">
    <source>
        <dbReference type="Pfam" id="PF18317"/>
    </source>
</evidence>
<proteinExistence type="inferred from homology"/>
<comment type="caution">
    <text evidence="8">Lacks conserved residue(s) required for the propagation of feature annotation.</text>
</comment>
<feature type="binding site" evidence="8">
    <location>
        <position position="215"/>
    </location>
    <ligand>
        <name>NADP(+)</name>
        <dbReference type="ChEBI" id="CHEBI:58349"/>
    </ligand>
</feature>
<dbReference type="EC" id="1.1.1.25" evidence="2 8"/>
<gene>
    <name evidence="8 12" type="primary">aroE</name>
    <name evidence="12" type="ORF">COW97_03660</name>
</gene>
<dbReference type="SUPFAM" id="SSF51735">
    <property type="entry name" value="NAD(P)-binding Rossmann-fold domains"/>
    <property type="match status" value="1"/>
</dbReference>
<feature type="binding site" evidence="8">
    <location>
        <position position="65"/>
    </location>
    <ligand>
        <name>shikimate</name>
        <dbReference type="ChEBI" id="CHEBI:36208"/>
    </ligand>
</feature>
<dbReference type="HAMAP" id="MF_00222">
    <property type="entry name" value="Shikimate_DH_AroE"/>
    <property type="match status" value="1"/>
</dbReference>
<dbReference type="UniPathway" id="UPA00053">
    <property type="reaction ID" value="UER00087"/>
</dbReference>
<protein>
    <recommendedName>
        <fullName evidence="2 8">Shikimate dehydrogenase (NADP(+))</fullName>
        <shortName evidence="8">SDH</shortName>
        <ecNumber evidence="2 8">1.1.1.25</ecNumber>
    </recommendedName>
</protein>
<dbReference type="CDD" id="cd01065">
    <property type="entry name" value="NAD_bind_Shikimate_DH"/>
    <property type="match status" value="1"/>
</dbReference>
<keyword evidence="3 8" id="KW-0028">Amino-acid biosynthesis</keyword>
<feature type="domain" description="Shikimate dehydrogenase substrate binding N-terminal" evidence="10">
    <location>
        <begin position="13"/>
        <end position="92"/>
    </location>
</feature>
<evidence type="ECO:0000256" key="8">
    <source>
        <dbReference type="HAMAP-Rule" id="MF_00222"/>
    </source>
</evidence>
<evidence type="ECO:0000256" key="3">
    <source>
        <dbReference type="ARBA" id="ARBA00022605"/>
    </source>
</evidence>
<evidence type="ECO:0000256" key="2">
    <source>
        <dbReference type="ARBA" id="ARBA00012962"/>
    </source>
</evidence>
<dbReference type="NCBIfam" id="TIGR00507">
    <property type="entry name" value="aroE"/>
    <property type="match status" value="1"/>
</dbReference>
<evidence type="ECO:0000256" key="1">
    <source>
        <dbReference type="ARBA" id="ARBA00004871"/>
    </source>
</evidence>
<dbReference type="InterPro" id="IPR011342">
    <property type="entry name" value="Shikimate_DH"/>
</dbReference>
<keyword evidence="6 8" id="KW-0057">Aromatic amino acid biosynthesis</keyword>
<keyword evidence="5 8" id="KW-0560">Oxidoreductase</keyword>
<feature type="binding site" evidence="8">
    <location>
        <position position="245"/>
    </location>
    <ligand>
        <name>shikimate</name>
        <dbReference type="ChEBI" id="CHEBI:36208"/>
    </ligand>
</feature>
<feature type="active site" description="Proton acceptor" evidence="8">
    <location>
        <position position="69"/>
    </location>
</feature>